<comment type="caution">
    <text evidence="2">The sequence shown here is derived from an EMBL/GenBank/DDBJ whole genome shotgun (WGS) entry which is preliminary data.</text>
</comment>
<dbReference type="Proteomes" id="UP000003635">
    <property type="component" value="Unassembled WGS sequence"/>
</dbReference>
<feature type="transmembrane region" description="Helical" evidence="1">
    <location>
        <begin position="115"/>
        <end position="135"/>
    </location>
</feature>
<evidence type="ECO:0008006" key="4">
    <source>
        <dbReference type="Google" id="ProtNLM"/>
    </source>
</evidence>
<feature type="transmembrane region" description="Helical" evidence="1">
    <location>
        <begin position="313"/>
        <end position="331"/>
    </location>
</feature>
<dbReference type="EMBL" id="AAOT01000005">
    <property type="protein sequence ID" value="EAR52154.1"/>
    <property type="molecule type" value="Genomic_DNA"/>
</dbReference>
<dbReference type="AlphaFoldDB" id="Q2CHZ0"/>
<feature type="transmembrane region" description="Helical" evidence="1">
    <location>
        <begin position="337"/>
        <end position="358"/>
    </location>
</feature>
<dbReference type="HOGENOM" id="CLU_523571_0_0_5"/>
<proteinExistence type="predicted"/>
<feature type="transmembrane region" description="Helical" evidence="1">
    <location>
        <begin position="251"/>
        <end position="270"/>
    </location>
</feature>
<dbReference type="RefSeq" id="WP_007253914.1">
    <property type="nucleotide sequence ID" value="NZ_CH724107.1"/>
</dbReference>
<name>Q2CHZ0_OCEGH</name>
<gene>
    <name evidence="2" type="ORF">OG2516_01919</name>
</gene>
<keyword evidence="3" id="KW-1185">Reference proteome</keyword>
<keyword evidence="1" id="KW-0472">Membrane</keyword>
<protein>
    <recommendedName>
        <fullName evidence="4">Glycosyltransferase RgtA/B/C/D-like domain-containing protein</fullName>
    </recommendedName>
</protein>
<sequence>MTVLAPSAPARGLARDHLLVAGCAAAFVGLCALFWPFVADDALIVGRYARNAAAGHGLVYNIGEYVSALTSPLHALLETALAWLGLDPVQAYRLLAPALVLAGWLAAVRQTGLGGAALLLFSALSLFSPFLALWTVGGLETPLLACLATLFVARLSRMVRADAATGADLLWLGGLAGLMFVTRYDSALVSVPLLLAVLTVAYRRPALWAGAALCLALVGGWLLFAALYYGDVFPTSYYLKLADGGRAPLDSLSALLNFLLLSGLFLLPLLLRPAPLASRAPLARAILRGGAISAVLFLLYASRASGQHMMFGYRLFLPYLMGASLVLVLALPRARPGLAGLFVGWQAVMAAVVTFAGVNPAPLTRLPGLQRAYAEYEFVTPAAHKIHMDTLRADAEAIAAHWEATGRQEQPRIYLRAGGTGYWLPDFYVYESLVSYRHACGDPMLTMVGASHYMQQLGFSKTGTMVEDRGRARPDIADDAPLLFETEVDWMGPHAVGYLYGPEPAALDLGDRIHSPCIAG</sequence>
<organism evidence="2 3">
    <name type="scientific">Oceanicola granulosus (strain ATCC BAA-861 / DSM 15982 / KCTC 12143 / HTCC2516)</name>
    <dbReference type="NCBI Taxonomy" id="314256"/>
    <lineage>
        <taxon>Bacteria</taxon>
        <taxon>Pseudomonadati</taxon>
        <taxon>Pseudomonadota</taxon>
        <taxon>Alphaproteobacteria</taxon>
        <taxon>Rhodobacterales</taxon>
        <taxon>Roseobacteraceae</taxon>
        <taxon>Oceanicola</taxon>
    </lineage>
</organism>
<feature type="transmembrane region" description="Helical" evidence="1">
    <location>
        <begin position="208"/>
        <end position="230"/>
    </location>
</feature>
<accession>Q2CHZ0</accession>
<feature type="transmembrane region" description="Helical" evidence="1">
    <location>
        <begin position="91"/>
        <end position="108"/>
    </location>
</feature>
<feature type="transmembrane region" description="Helical" evidence="1">
    <location>
        <begin position="169"/>
        <end position="202"/>
    </location>
</feature>
<feature type="transmembrane region" description="Helical" evidence="1">
    <location>
        <begin position="18"/>
        <end position="38"/>
    </location>
</feature>
<keyword evidence="1" id="KW-1133">Transmembrane helix</keyword>
<keyword evidence="1" id="KW-0812">Transmembrane</keyword>
<dbReference type="STRING" id="314256.OG2516_01919"/>
<dbReference type="OrthoDB" id="5496074at2"/>
<feature type="transmembrane region" description="Helical" evidence="1">
    <location>
        <begin position="282"/>
        <end position="301"/>
    </location>
</feature>
<dbReference type="eggNOG" id="COG1807">
    <property type="taxonomic scope" value="Bacteria"/>
</dbReference>
<evidence type="ECO:0000313" key="3">
    <source>
        <dbReference type="Proteomes" id="UP000003635"/>
    </source>
</evidence>
<reference evidence="2 3" key="1">
    <citation type="journal article" date="2010" name="J. Bacteriol.">
        <title>Genome sequences of Oceanicola granulosus HTCC2516(T) and Oceanicola batsensis HTCC2597(TDelta).</title>
        <authorList>
            <person name="Thrash J.C."/>
            <person name="Cho J.C."/>
            <person name="Vergin K.L."/>
            <person name="Giovannoni S.J."/>
        </authorList>
    </citation>
    <scope>NUCLEOTIDE SEQUENCE [LARGE SCALE GENOMIC DNA]</scope>
    <source>
        <strain evidence="3">ATCC BAA-861 / DSM 15982 / KCTC 12143 / HTCC2516</strain>
    </source>
</reference>
<evidence type="ECO:0000313" key="2">
    <source>
        <dbReference type="EMBL" id="EAR52154.1"/>
    </source>
</evidence>
<evidence type="ECO:0000256" key="1">
    <source>
        <dbReference type="SAM" id="Phobius"/>
    </source>
</evidence>